<dbReference type="AlphaFoldDB" id="A0A2X4WFX3"/>
<organism evidence="2 3">
    <name type="scientific">Lederbergia lenta</name>
    <name type="common">Bacillus lentus</name>
    <dbReference type="NCBI Taxonomy" id="1467"/>
    <lineage>
        <taxon>Bacteria</taxon>
        <taxon>Bacillati</taxon>
        <taxon>Bacillota</taxon>
        <taxon>Bacilli</taxon>
        <taxon>Bacillales</taxon>
        <taxon>Bacillaceae</taxon>
        <taxon>Lederbergia</taxon>
    </lineage>
</organism>
<protein>
    <recommendedName>
        <fullName evidence="1">UPF0180 protein NCTC4824_02116</fullName>
    </recommendedName>
</protein>
<gene>
    <name evidence="2" type="ORF">NCTC4824_02116</name>
</gene>
<evidence type="ECO:0000313" key="2">
    <source>
        <dbReference type="EMBL" id="SQI57622.1"/>
    </source>
</evidence>
<accession>A0A2X4WFX3</accession>
<dbReference type="KEGG" id="blen:NCTC4824_02116"/>
<dbReference type="RefSeq" id="WP_066138224.1">
    <property type="nucleotide sequence ID" value="NZ_CBCSGM010000001.1"/>
</dbReference>
<proteinExistence type="inferred from homology"/>
<reference evidence="2 3" key="1">
    <citation type="submission" date="2018-06" db="EMBL/GenBank/DDBJ databases">
        <authorList>
            <consortium name="Pathogen Informatics"/>
            <person name="Doyle S."/>
        </authorList>
    </citation>
    <scope>NUCLEOTIDE SEQUENCE [LARGE SCALE GENOMIC DNA]</scope>
    <source>
        <strain evidence="2 3">NCTC4824</strain>
    </source>
</reference>
<keyword evidence="3" id="KW-1185">Reference proteome</keyword>
<evidence type="ECO:0000256" key="1">
    <source>
        <dbReference type="HAMAP-Rule" id="MF_00506"/>
    </source>
</evidence>
<evidence type="ECO:0000313" key="3">
    <source>
        <dbReference type="Proteomes" id="UP000249134"/>
    </source>
</evidence>
<dbReference type="STRING" id="1348624.GCA_001591545_01178"/>
<sequence>MAIIGVEESLTNVQQALQEKGHEVISIRNESDVANCDCCVVSGIDSNVMGMQTVAMEGSVIEASGLTADEVCQAVESRI</sequence>
<dbReference type="HAMAP" id="MF_00506">
    <property type="entry name" value="UPF0180"/>
    <property type="match status" value="1"/>
</dbReference>
<dbReference type="NCBIfam" id="NF002845">
    <property type="entry name" value="PRK03094.1"/>
    <property type="match status" value="1"/>
</dbReference>
<dbReference type="EMBL" id="LS483476">
    <property type="protein sequence ID" value="SQI57622.1"/>
    <property type="molecule type" value="Genomic_DNA"/>
</dbReference>
<dbReference type="Proteomes" id="UP000249134">
    <property type="component" value="Chromosome 1"/>
</dbReference>
<name>A0A2X4WFX3_LEDLE</name>
<comment type="similarity">
    <text evidence="1">Belongs to the UPF0180 family.</text>
</comment>
<dbReference type="Pfam" id="PF03698">
    <property type="entry name" value="UPF0180"/>
    <property type="match status" value="1"/>
</dbReference>
<dbReference type="InterPro" id="IPR005370">
    <property type="entry name" value="UPF0180"/>
</dbReference>